<keyword evidence="2" id="KW-1185">Reference proteome</keyword>
<reference evidence="2" key="1">
    <citation type="journal article" date="2019" name="Int. J. Syst. Evol. Microbiol.">
        <title>The Global Catalogue of Microorganisms (GCM) 10K type strain sequencing project: providing services to taxonomists for standard genome sequencing and annotation.</title>
        <authorList>
            <consortium name="The Broad Institute Genomics Platform"/>
            <consortium name="The Broad Institute Genome Sequencing Center for Infectious Disease"/>
            <person name="Wu L."/>
            <person name="Ma J."/>
        </authorList>
    </citation>
    <scope>NUCLEOTIDE SEQUENCE [LARGE SCALE GENOMIC DNA]</scope>
    <source>
        <strain evidence="2">JCM 18956</strain>
    </source>
</reference>
<dbReference type="Proteomes" id="UP001501295">
    <property type="component" value="Unassembled WGS sequence"/>
</dbReference>
<gene>
    <name evidence="1" type="ORF">GCM10025780_33950</name>
</gene>
<organism evidence="1 2">
    <name type="scientific">Frondihabitans cladoniiphilus</name>
    <dbReference type="NCBI Taxonomy" id="715785"/>
    <lineage>
        <taxon>Bacteria</taxon>
        <taxon>Bacillati</taxon>
        <taxon>Actinomycetota</taxon>
        <taxon>Actinomycetes</taxon>
        <taxon>Micrococcales</taxon>
        <taxon>Microbacteriaceae</taxon>
        <taxon>Frondihabitans</taxon>
    </lineage>
</organism>
<accession>A0ABP8WCI2</accession>
<evidence type="ECO:0000313" key="2">
    <source>
        <dbReference type="Proteomes" id="UP001501295"/>
    </source>
</evidence>
<name>A0ABP8WCI2_9MICO</name>
<comment type="caution">
    <text evidence="1">The sequence shown here is derived from an EMBL/GenBank/DDBJ whole genome shotgun (WGS) entry which is preliminary data.</text>
</comment>
<evidence type="ECO:0000313" key="1">
    <source>
        <dbReference type="EMBL" id="GAA4684890.1"/>
    </source>
</evidence>
<protein>
    <submittedName>
        <fullName evidence="1">Uncharacterized protein</fullName>
    </submittedName>
</protein>
<dbReference type="RefSeq" id="WP_345377118.1">
    <property type="nucleotide sequence ID" value="NZ_BAABLM010000010.1"/>
</dbReference>
<dbReference type="EMBL" id="BAABLM010000010">
    <property type="protein sequence ID" value="GAA4684890.1"/>
    <property type="molecule type" value="Genomic_DNA"/>
</dbReference>
<proteinExistence type="predicted"/>
<sequence>MAVQNATIVAVIGEQSAEVIEKLSVLRGVDALQLGEPDADGTRRISASRGPYVVHDSDPLGHVAHAWVEFFDDRSTGGTLDLEVTTALAAFKAGERVMPDYYVILEPESLEPTWRHWWFGALAERAPRRVLPQPAAAGSIRRLLRQLPTGPGWSDPESWLPGLQFTIPDGRGMLGA</sequence>